<proteinExistence type="predicted"/>
<reference evidence="2 3" key="1">
    <citation type="submission" date="2017-04" db="EMBL/GenBank/DDBJ databases">
        <title>Draft Aigarchaeota genome from a New Zealand hot spring.</title>
        <authorList>
            <person name="Reysenbach A.-L."/>
            <person name="Donaho J.A."/>
            <person name="Gerhart J."/>
            <person name="Kelley J.F."/>
            <person name="Kouba K."/>
            <person name="Podar M."/>
            <person name="Stott M."/>
        </authorList>
    </citation>
    <scope>NUCLEOTIDE SEQUENCE [LARGE SCALE GENOMIC DNA]</scope>
    <source>
        <strain evidence="2">NZ13_MG1</strain>
    </source>
</reference>
<dbReference type="GO" id="GO:0016740">
    <property type="term" value="F:transferase activity"/>
    <property type="evidence" value="ECO:0007669"/>
    <property type="project" value="TreeGrafter"/>
</dbReference>
<dbReference type="Gene3D" id="3.60.15.10">
    <property type="entry name" value="Ribonuclease Z/Hydroxyacylglutathione hydrolase-like"/>
    <property type="match status" value="1"/>
</dbReference>
<dbReference type="PANTHER" id="PTHR13754">
    <property type="entry name" value="METALLO-BETA-LACTAMASE SUPERFAMILY PROTEIN"/>
    <property type="match status" value="1"/>
</dbReference>
<dbReference type="InterPro" id="IPR041712">
    <property type="entry name" value="DHPS-like_MBL-fold"/>
</dbReference>
<dbReference type="SUPFAM" id="SSF56281">
    <property type="entry name" value="Metallo-hydrolase/oxidoreductase"/>
    <property type="match status" value="1"/>
</dbReference>
<protein>
    <recommendedName>
        <fullName evidence="1">Metallo-beta-lactamase domain-containing protein</fullName>
    </recommendedName>
</protein>
<feature type="domain" description="Metallo-beta-lactamase" evidence="1">
    <location>
        <begin position="26"/>
        <end position="72"/>
    </location>
</feature>
<sequence>MKVKILYDNEASEGFKSGFGFSCLVEGKNILFDTGGDLSTLIYNMRKFMVNPKDIEKIVLSHEHRDHIGGINIVNYCSKVDVFIPRSFSSQFKSWLSLHSNVILHEVCEAEEICKGVYTTGELGQSIKEQSLIVKTGNGLTVITGCSHPGLENILACASKFGEIYGLIGGFHGFCKLEVLKRIRLIVPCHCTMRKTELLNLYPKTSKKCSVGFTVEI</sequence>
<name>A0A2R7Y197_9ARCH</name>
<evidence type="ECO:0000313" key="2">
    <source>
        <dbReference type="EMBL" id="PUA31320.1"/>
    </source>
</evidence>
<dbReference type="AlphaFoldDB" id="A0A2R7Y197"/>
<gene>
    <name evidence="2" type="ORF">B9J98_06825</name>
</gene>
<dbReference type="EMBL" id="NDWU01000020">
    <property type="protein sequence ID" value="PUA31320.1"/>
    <property type="molecule type" value="Genomic_DNA"/>
</dbReference>
<dbReference type="Pfam" id="PF00753">
    <property type="entry name" value="Lactamase_B"/>
    <property type="match status" value="1"/>
</dbReference>
<dbReference type="InterPro" id="IPR036866">
    <property type="entry name" value="RibonucZ/Hydroxyglut_hydro"/>
</dbReference>
<dbReference type="PANTHER" id="PTHR13754:SF13">
    <property type="entry name" value="METALLO-BETA-LACTAMASE SUPERFAMILY PROTEIN (AFU_ORTHOLOGUE AFUA_3G07630)"/>
    <property type="match status" value="1"/>
</dbReference>
<accession>A0A2R7Y197</accession>
<organism evidence="2 3">
    <name type="scientific">Candidatus Terraquivivens tikiterensis</name>
    <dbReference type="NCBI Taxonomy" id="1980982"/>
    <lineage>
        <taxon>Archaea</taxon>
        <taxon>Nitrososphaerota</taxon>
        <taxon>Candidatus Wolframiiraptoraceae</taxon>
        <taxon>Candidatus Terraquivivens</taxon>
    </lineage>
</organism>
<evidence type="ECO:0000259" key="1">
    <source>
        <dbReference type="Pfam" id="PF00753"/>
    </source>
</evidence>
<dbReference type="InterPro" id="IPR001279">
    <property type="entry name" value="Metallo-B-lactamas"/>
</dbReference>
<dbReference type="CDD" id="cd07713">
    <property type="entry name" value="DHPS-like_MBL-fold"/>
    <property type="match status" value="1"/>
</dbReference>
<dbReference type="InterPro" id="IPR052926">
    <property type="entry name" value="Metallo-beta-lactamase_dom"/>
</dbReference>
<comment type="caution">
    <text evidence="2">The sequence shown here is derived from an EMBL/GenBank/DDBJ whole genome shotgun (WGS) entry which is preliminary data.</text>
</comment>
<evidence type="ECO:0000313" key="3">
    <source>
        <dbReference type="Proteomes" id="UP000244066"/>
    </source>
</evidence>
<dbReference type="Proteomes" id="UP000244066">
    <property type="component" value="Unassembled WGS sequence"/>
</dbReference>